<evidence type="ECO:0000313" key="1">
    <source>
        <dbReference type="EMBL" id="OGC47336.1"/>
    </source>
</evidence>
<comment type="caution">
    <text evidence="1">The sequence shown here is derived from an EMBL/GenBank/DDBJ whole genome shotgun (WGS) entry which is preliminary data.</text>
</comment>
<dbReference type="EMBL" id="MEVA01000013">
    <property type="protein sequence ID" value="OGC47336.1"/>
    <property type="molecule type" value="Genomic_DNA"/>
</dbReference>
<reference evidence="1 2" key="1">
    <citation type="journal article" date="2016" name="Nat. Commun.">
        <title>Thousands of microbial genomes shed light on interconnected biogeochemical processes in an aquifer system.</title>
        <authorList>
            <person name="Anantharaman K."/>
            <person name="Brown C.T."/>
            <person name="Hug L.A."/>
            <person name="Sharon I."/>
            <person name="Castelle C.J."/>
            <person name="Probst A.J."/>
            <person name="Thomas B.C."/>
            <person name="Singh A."/>
            <person name="Wilkins M.J."/>
            <person name="Karaoz U."/>
            <person name="Brodie E.L."/>
            <person name="Williams K.H."/>
            <person name="Hubbard S.S."/>
            <person name="Banfield J.F."/>
        </authorList>
    </citation>
    <scope>NUCLEOTIDE SEQUENCE [LARGE SCALE GENOMIC DNA]</scope>
</reference>
<proteinExistence type="predicted"/>
<accession>A0A1F4UQZ6</accession>
<organism evidence="1 2">
    <name type="scientific">candidate division WWE3 bacterium RIFCSPHIGHO2_01_FULL_42_13</name>
    <dbReference type="NCBI Taxonomy" id="1802617"/>
    <lineage>
        <taxon>Bacteria</taxon>
        <taxon>Katanobacteria</taxon>
    </lineage>
</organism>
<gene>
    <name evidence="1" type="ORF">A2886_00125</name>
</gene>
<evidence type="ECO:0000313" key="2">
    <source>
        <dbReference type="Proteomes" id="UP000176608"/>
    </source>
</evidence>
<name>A0A1F4UQZ6_UNCKA</name>
<sequence length="155" mass="17397">MTIASKLPEVSNKTKTAAATILTTVLLGLSFYTYGNFSSFRPQIPEAHKQVKGANTQDKTRLPYPENYEVISISEESDGEHTTYRTSNSPENIQTFYRNILIPSGWEITSTGTSEIFTTTKYKQQKREVEVTTSFQSIDEQNTDKTTLVSVLIKG</sequence>
<dbReference type="Proteomes" id="UP000176608">
    <property type="component" value="Unassembled WGS sequence"/>
</dbReference>
<protein>
    <submittedName>
        <fullName evidence="1">Uncharacterized protein</fullName>
    </submittedName>
</protein>
<dbReference type="AlphaFoldDB" id="A0A1F4UQZ6"/>